<dbReference type="Proteomes" id="UP001217754">
    <property type="component" value="Chromosome 2"/>
</dbReference>
<dbReference type="AlphaFoldDB" id="A0AAF0F0U3"/>
<dbReference type="EMBL" id="CP119959">
    <property type="protein sequence ID" value="WFD38675.1"/>
    <property type="molecule type" value="Genomic_DNA"/>
</dbReference>
<comment type="subcellular location">
    <subcellularLocation>
        <location evidence="1">Endoplasmic reticulum membrane</location>
        <topology evidence="1">Multi-pass membrane protein</topology>
    </subcellularLocation>
</comment>
<sequence length="148" mass="16168">MVVSARPEPTPWVQQYNAENVGYNMAQAFSFRSLTLSLAGAIAGVLGLQNLSGFAFFLCSVVFVNAVLVLVNAKGDPRAFFVLGSLPAITDPSERLLPAKAAQLRAPPTPVQSALQLARWVLLQGAQENALSFLLWWTFWYGIVHVYD</sequence>
<dbReference type="PANTHER" id="PTHR20994:SF0">
    <property type="entry name" value="ER MEMBRANE PROTEIN COMPLEX SUBUNIT 6"/>
    <property type="match status" value="1"/>
</dbReference>
<evidence type="ECO:0000256" key="3">
    <source>
        <dbReference type="ARBA" id="ARBA00020827"/>
    </source>
</evidence>
<organism evidence="9 10">
    <name type="scientific">Malassezia japonica</name>
    <dbReference type="NCBI Taxonomy" id="223818"/>
    <lineage>
        <taxon>Eukaryota</taxon>
        <taxon>Fungi</taxon>
        <taxon>Dikarya</taxon>
        <taxon>Basidiomycota</taxon>
        <taxon>Ustilaginomycotina</taxon>
        <taxon>Malasseziomycetes</taxon>
        <taxon>Malasseziales</taxon>
        <taxon>Malasseziaceae</taxon>
        <taxon>Malassezia</taxon>
    </lineage>
</organism>
<keyword evidence="7 8" id="KW-0472">Membrane</keyword>
<dbReference type="InterPro" id="IPR008504">
    <property type="entry name" value="Emc6"/>
</dbReference>
<gene>
    <name evidence="9" type="ORF">MJAP1_001637</name>
</gene>
<keyword evidence="6 8" id="KW-1133">Transmembrane helix</keyword>
<evidence type="ECO:0000313" key="10">
    <source>
        <dbReference type="Proteomes" id="UP001217754"/>
    </source>
</evidence>
<keyword evidence="10" id="KW-1185">Reference proteome</keyword>
<name>A0AAF0F0U3_9BASI</name>
<feature type="transmembrane region" description="Helical" evidence="8">
    <location>
        <begin position="29"/>
        <end position="48"/>
    </location>
</feature>
<dbReference type="GO" id="GO:0000045">
    <property type="term" value="P:autophagosome assembly"/>
    <property type="evidence" value="ECO:0007669"/>
    <property type="project" value="TreeGrafter"/>
</dbReference>
<dbReference type="GO" id="GO:0072546">
    <property type="term" value="C:EMC complex"/>
    <property type="evidence" value="ECO:0007669"/>
    <property type="project" value="InterPro"/>
</dbReference>
<dbReference type="PANTHER" id="PTHR20994">
    <property type="entry name" value="ER MEMBRANE PROTEIN COMPLEX SUBUNIT 6"/>
    <property type="match status" value="1"/>
</dbReference>
<evidence type="ECO:0000256" key="7">
    <source>
        <dbReference type="ARBA" id="ARBA00023136"/>
    </source>
</evidence>
<protein>
    <recommendedName>
        <fullName evidence="3">ER membrane protein complex subunit 6</fullName>
    </recommendedName>
</protein>
<keyword evidence="5" id="KW-0256">Endoplasmic reticulum</keyword>
<comment type="similarity">
    <text evidence="2">Belongs to the EMC6 family.</text>
</comment>
<dbReference type="InterPro" id="IPR029008">
    <property type="entry name" value="EMC6-like"/>
</dbReference>
<proteinExistence type="inferred from homology"/>
<feature type="transmembrane region" description="Helical" evidence="8">
    <location>
        <begin position="54"/>
        <end position="73"/>
    </location>
</feature>
<accession>A0AAF0F0U3</accession>
<evidence type="ECO:0000256" key="2">
    <source>
        <dbReference type="ARBA" id="ARBA00009436"/>
    </source>
</evidence>
<evidence type="ECO:0000256" key="1">
    <source>
        <dbReference type="ARBA" id="ARBA00004477"/>
    </source>
</evidence>
<evidence type="ECO:0000256" key="6">
    <source>
        <dbReference type="ARBA" id="ARBA00022989"/>
    </source>
</evidence>
<dbReference type="GeneID" id="85225286"/>
<dbReference type="Pfam" id="PF07019">
    <property type="entry name" value="EMC6"/>
    <property type="match status" value="1"/>
</dbReference>
<evidence type="ECO:0000313" key="9">
    <source>
        <dbReference type="EMBL" id="WFD38675.1"/>
    </source>
</evidence>
<evidence type="ECO:0000256" key="8">
    <source>
        <dbReference type="SAM" id="Phobius"/>
    </source>
</evidence>
<evidence type="ECO:0000256" key="4">
    <source>
        <dbReference type="ARBA" id="ARBA00022692"/>
    </source>
</evidence>
<evidence type="ECO:0000256" key="5">
    <source>
        <dbReference type="ARBA" id="ARBA00022824"/>
    </source>
</evidence>
<dbReference type="RefSeq" id="XP_060121572.1">
    <property type="nucleotide sequence ID" value="XM_060265589.1"/>
</dbReference>
<dbReference type="GO" id="GO:0034975">
    <property type="term" value="P:protein folding in endoplasmic reticulum"/>
    <property type="evidence" value="ECO:0007669"/>
    <property type="project" value="TreeGrafter"/>
</dbReference>
<reference evidence="9" key="1">
    <citation type="submission" date="2023-03" db="EMBL/GenBank/DDBJ databases">
        <title>Mating type loci evolution in Malassezia.</title>
        <authorList>
            <person name="Coelho M.A."/>
        </authorList>
    </citation>
    <scope>NUCLEOTIDE SEQUENCE</scope>
    <source>
        <strain evidence="9">CBS 9431</strain>
    </source>
</reference>
<keyword evidence="4 8" id="KW-0812">Transmembrane</keyword>